<dbReference type="InterPro" id="IPR050198">
    <property type="entry name" value="Non-receptor_tyrosine_kinases"/>
</dbReference>
<dbReference type="InterPro" id="IPR000719">
    <property type="entry name" value="Prot_kinase_dom"/>
</dbReference>
<keyword evidence="4" id="KW-1185">Reference proteome</keyword>
<dbReference type="GO" id="GO:0004672">
    <property type="term" value="F:protein kinase activity"/>
    <property type="evidence" value="ECO:0007669"/>
    <property type="project" value="InterPro"/>
</dbReference>
<organism evidence="4 5">
    <name type="scientific">Romanomermis culicivorax</name>
    <name type="common">Nematode worm</name>
    <dbReference type="NCBI Taxonomy" id="13658"/>
    <lineage>
        <taxon>Eukaryota</taxon>
        <taxon>Metazoa</taxon>
        <taxon>Ecdysozoa</taxon>
        <taxon>Nematoda</taxon>
        <taxon>Enoplea</taxon>
        <taxon>Dorylaimia</taxon>
        <taxon>Mermithida</taxon>
        <taxon>Mermithoidea</taxon>
        <taxon>Mermithidae</taxon>
        <taxon>Romanomermis</taxon>
    </lineage>
</organism>
<keyword evidence="2" id="KW-0067">ATP-binding</keyword>
<feature type="domain" description="Protein kinase" evidence="3">
    <location>
        <begin position="7"/>
        <end position="169"/>
    </location>
</feature>
<name>A0A915JFR4_ROMCU</name>
<evidence type="ECO:0000313" key="4">
    <source>
        <dbReference type="Proteomes" id="UP000887565"/>
    </source>
</evidence>
<accession>A0A915JFR4</accession>
<keyword evidence="1" id="KW-0547">Nucleotide-binding</keyword>
<evidence type="ECO:0000313" key="5">
    <source>
        <dbReference type="WBParaSite" id="nRc.2.0.1.t24666-RA"/>
    </source>
</evidence>
<dbReference type="Pfam" id="PF07714">
    <property type="entry name" value="PK_Tyr_Ser-Thr"/>
    <property type="match status" value="1"/>
</dbReference>
<evidence type="ECO:0000259" key="3">
    <source>
        <dbReference type="PROSITE" id="PS50011"/>
    </source>
</evidence>
<dbReference type="PROSITE" id="PS50011">
    <property type="entry name" value="PROTEIN_KINASE_DOM"/>
    <property type="match status" value="1"/>
</dbReference>
<evidence type="ECO:0000256" key="1">
    <source>
        <dbReference type="ARBA" id="ARBA00022741"/>
    </source>
</evidence>
<reference evidence="5" key="1">
    <citation type="submission" date="2022-11" db="UniProtKB">
        <authorList>
            <consortium name="WormBaseParasite"/>
        </authorList>
    </citation>
    <scope>IDENTIFICATION</scope>
</reference>
<dbReference type="GO" id="GO:0005524">
    <property type="term" value="F:ATP binding"/>
    <property type="evidence" value="ECO:0007669"/>
    <property type="project" value="UniProtKB-KW"/>
</dbReference>
<dbReference type="InterPro" id="IPR011009">
    <property type="entry name" value="Kinase-like_dom_sf"/>
</dbReference>
<proteinExistence type="predicted"/>
<dbReference type="WBParaSite" id="nRc.2.0.1.t24666-RA">
    <property type="protein sequence ID" value="nRc.2.0.1.t24666-RA"/>
    <property type="gene ID" value="nRc.2.0.1.g24666"/>
</dbReference>
<dbReference type="Proteomes" id="UP000887565">
    <property type="component" value="Unplaced"/>
</dbReference>
<sequence length="169" mass="18810">MNRRNGIVDDGIIAASEFGDVCRGILLLDCPDRTSGDYSVVDDPVSTIHYQSSSIAIPSSSMPNSYEQPPSVGREQLRLIVAVKILKNETFCAKARRNFLSEAFIMGQFRHTNVVRLIGVVNNFDQPAMIVIEYMQNGSLNNFLKVGVLHVHAQIDMSSSFIPEFMKNN</sequence>
<protein>
    <submittedName>
        <fullName evidence="5">Protein kinase domain-containing protein</fullName>
    </submittedName>
</protein>
<dbReference type="InterPro" id="IPR001245">
    <property type="entry name" value="Ser-Thr/Tyr_kinase_cat_dom"/>
</dbReference>
<dbReference type="SUPFAM" id="SSF56112">
    <property type="entry name" value="Protein kinase-like (PK-like)"/>
    <property type="match status" value="1"/>
</dbReference>
<dbReference type="PANTHER" id="PTHR24418">
    <property type="entry name" value="TYROSINE-PROTEIN KINASE"/>
    <property type="match status" value="1"/>
</dbReference>
<dbReference type="AlphaFoldDB" id="A0A915JFR4"/>
<dbReference type="Gene3D" id="3.30.200.20">
    <property type="entry name" value="Phosphorylase Kinase, domain 1"/>
    <property type="match status" value="1"/>
</dbReference>
<evidence type="ECO:0000256" key="2">
    <source>
        <dbReference type="ARBA" id="ARBA00022840"/>
    </source>
</evidence>